<keyword evidence="7" id="KW-1185">Reference proteome</keyword>
<evidence type="ECO:0000256" key="1">
    <source>
        <dbReference type="ARBA" id="ARBA00004613"/>
    </source>
</evidence>
<dbReference type="HOGENOM" id="CLU_030024_2_0_9"/>
<proteinExistence type="predicted"/>
<keyword evidence="4" id="KW-1133">Transmembrane helix</keyword>
<dbReference type="PROSITE" id="PS51677">
    <property type="entry name" value="NODB"/>
    <property type="match status" value="1"/>
</dbReference>
<feature type="transmembrane region" description="Helical" evidence="4">
    <location>
        <begin position="15"/>
        <end position="35"/>
    </location>
</feature>
<feature type="compositionally biased region" description="Basic and acidic residues" evidence="3">
    <location>
        <begin position="79"/>
        <end position="95"/>
    </location>
</feature>
<evidence type="ECO:0000313" key="7">
    <source>
        <dbReference type="Proteomes" id="UP000001683"/>
    </source>
</evidence>
<evidence type="ECO:0000259" key="5">
    <source>
        <dbReference type="PROSITE" id="PS51677"/>
    </source>
</evidence>
<comment type="subcellular location">
    <subcellularLocation>
        <location evidence="1">Secreted</location>
    </subcellularLocation>
</comment>
<dbReference type="OrthoDB" id="9778320at2"/>
<protein>
    <submittedName>
        <fullName evidence="6">Polysaccharide deacetylase</fullName>
    </submittedName>
</protein>
<dbReference type="GO" id="GO:0016810">
    <property type="term" value="F:hydrolase activity, acting on carbon-nitrogen (but not peptide) bonds"/>
    <property type="evidence" value="ECO:0007669"/>
    <property type="project" value="InterPro"/>
</dbReference>
<keyword evidence="2" id="KW-0732">Signal</keyword>
<dbReference type="Gene3D" id="3.20.20.370">
    <property type="entry name" value="Glycoside hydrolase/deacetylase"/>
    <property type="match status" value="1"/>
</dbReference>
<dbReference type="CDD" id="cd10918">
    <property type="entry name" value="CE4_NodB_like_5s_6s"/>
    <property type="match status" value="1"/>
</dbReference>
<feature type="compositionally biased region" description="Basic and acidic residues" evidence="3">
    <location>
        <begin position="47"/>
        <end position="68"/>
    </location>
</feature>
<feature type="domain" description="NodB homology" evidence="5">
    <location>
        <begin position="156"/>
        <end position="336"/>
    </location>
</feature>
<dbReference type="InParanoid" id="B2A0R6"/>
<dbReference type="PANTHER" id="PTHR34216">
    <property type="match status" value="1"/>
</dbReference>
<reference evidence="6 7" key="1">
    <citation type="submission" date="2008-04" db="EMBL/GenBank/DDBJ databases">
        <title>Complete sequence of chromosome of Natranaerobius thermophilus JW/NM-WN-LF.</title>
        <authorList>
            <consortium name="US DOE Joint Genome Institute"/>
            <person name="Copeland A."/>
            <person name="Lucas S."/>
            <person name="Lapidus A."/>
            <person name="Glavina del Rio T."/>
            <person name="Dalin E."/>
            <person name="Tice H."/>
            <person name="Bruce D."/>
            <person name="Goodwin L."/>
            <person name="Pitluck S."/>
            <person name="Chertkov O."/>
            <person name="Brettin T."/>
            <person name="Detter J.C."/>
            <person name="Han C."/>
            <person name="Kuske C.R."/>
            <person name="Schmutz J."/>
            <person name="Larimer F."/>
            <person name="Land M."/>
            <person name="Hauser L."/>
            <person name="Kyrpides N."/>
            <person name="Lykidis A."/>
            <person name="Mesbah N.M."/>
            <person name="Wiegel J."/>
        </authorList>
    </citation>
    <scope>NUCLEOTIDE SEQUENCE [LARGE SCALE GENOMIC DNA]</scope>
    <source>
        <strain evidence="7">ATCC BAA-1301 / DSM 18059 / JW/NM-WN-LF</strain>
    </source>
</reference>
<evidence type="ECO:0000256" key="4">
    <source>
        <dbReference type="SAM" id="Phobius"/>
    </source>
</evidence>
<dbReference type="RefSeq" id="WP_012448795.1">
    <property type="nucleotide sequence ID" value="NC_010718.1"/>
</dbReference>
<keyword evidence="4" id="KW-0472">Membrane</keyword>
<dbReference type="GO" id="GO:0005576">
    <property type="term" value="C:extracellular region"/>
    <property type="evidence" value="ECO:0007669"/>
    <property type="project" value="UniProtKB-SubCell"/>
</dbReference>
<dbReference type="AlphaFoldDB" id="B2A0R6"/>
<feature type="region of interest" description="Disordered" evidence="3">
    <location>
        <begin position="214"/>
        <end position="237"/>
    </location>
</feature>
<evidence type="ECO:0000256" key="2">
    <source>
        <dbReference type="ARBA" id="ARBA00022729"/>
    </source>
</evidence>
<dbReference type="EMBL" id="CP001034">
    <property type="protein sequence ID" value="ACB85946.1"/>
    <property type="molecule type" value="Genomic_DNA"/>
</dbReference>
<reference evidence="6 7" key="2">
    <citation type="journal article" date="2011" name="J. Bacteriol.">
        <title>Complete genome sequence of the anaerobic, halophilic alkalithermophile Natranaerobius thermophilus JW/NM-WN-LF.</title>
        <authorList>
            <person name="Zhao B."/>
            <person name="Mesbah N.M."/>
            <person name="Dalin E."/>
            <person name="Goodwin L."/>
            <person name="Nolan M."/>
            <person name="Pitluck S."/>
            <person name="Chertkov O."/>
            <person name="Brettin T.S."/>
            <person name="Han J."/>
            <person name="Larimer F.W."/>
            <person name="Land M.L."/>
            <person name="Hauser L."/>
            <person name="Kyrpides N."/>
            <person name="Wiegel J."/>
        </authorList>
    </citation>
    <scope>NUCLEOTIDE SEQUENCE [LARGE SCALE GENOMIC DNA]</scope>
    <source>
        <strain evidence="7">ATCC BAA-1301 / DSM 18059 / JW/NM-WN-LF</strain>
    </source>
</reference>
<dbReference type="Pfam" id="PF01522">
    <property type="entry name" value="Polysacc_deac_1"/>
    <property type="match status" value="1"/>
</dbReference>
<evidence type="ECO:0000313" key="6">
    <source>
        <dbReference type="EMBL" id="ACB85946.1"/>
    </source>
</evidence>
<feature type="region of interest" description="Disordered" evidence="3">
    <location>
        <begin position="45"/>
        <end position="95"/>
    </location>
</feature>
<dbReference type="PANTHER" id="PTHR34216:SF3">
    <property type="entry name" value="POLY-BETA-1,6-N-ACETYL-D-GLUCOSAMINE N-DEACETYLASE"/>
    <property type="match status" value="1"/>
</dbReference>
<dbReference type="InterPro" id="IPR011330">
    <property type="entry name" value="Glyco_hydro/deAcase_b/a-brl"/>
</dbReference>
<dbReference type="InterPro" id="IPR002509">
    <property type="entry name" value="NODB_dom"/>
</dbReference>
<accession>B2A0R6</accession>
<dbReference type="KEGG" id="nth:Nther_2381"/>
<sequence>MLQYDSNRHALGSDLVFKWILIGILVVAMSGALLFQGCNHDTQAPLSEDKENQAQEESEQVKDSKQIEESEQDEQSDQNTHEQSDQDTNKPSDQDTKIPVLMYHHFDDDPETSATITPDMLEKQMEFLDKHGFSAISMEDLLRFIEDGDDNHLPDRPVLITIDDGYASTYEQAIPILEEYGFNSYIFMITERIGKQVGEYDFLSKEKLKDLEDQGHSIESHSVSHDPFTDQKEGESTSEWRERIGYELEKSKQVLEDKLNKEIRYFAYPFGDWNSHTEELVEKAGYEATFLVREDYVTKESHPQRLFRFGITKDMTMEEFKEIFEPVLNEEEPDHD</sequence>
<dbReference type="eggNOG" id="COG0726">
    <property type="taxonomic scope" value="Bacteria"/>
</dbReference>
<dbReference type="Proteomes" id="UP000001683">
    <property type="component" value="Chromosome"/>
</dbReference>
<dbReference type="InterPro" id="IPR051398">
    <property type="entry name" value="Polysacch_Deacetylase"/>
</dbReference>
<dbReference type="STRING" id="457570.Nther_2381"/>
<evidence type="ECO:0000256" key="3">
    <source>
        <dbReference type="SAM" id="MobiDB-lite"/>
    </source>
</evidence>
<organism evidence="6 7">
    <name type="scientific">Natranaerobius thermophilus (strain ATCC BAA-1301 / DSM 18059 / JW/NM-WN-LF)</name>
    <dbReference type="NCBI Taxonomy" id="457570"/>
    <lineage>
        <taxon>Bacteria</taxon>
        <taxon>Bacillati</taxon>
        <taxon>Bacillota</taxon>
        <taxon>Clostridia</taxon>
        <taxon>Natranaerobiales</taxon>
        <taxon>Natranaerobiaceae</taxon>
        <taxon>Natranaerobius</taxon>
    </lineage>
</organism>
<dbReference type="FunCoup" id="B2A0R6">
    <property type="interactions" value="54"/>
</dbReference>
<gene>
    <name evidence="6" type="ordered locus">Nther_2381</name>
</gene>
<keyword evidence="4" id="KW-0812">Transmembrane</keyword>
<name>B2A0R6_NATTJ</name>
<dbReference type="SUPFAM" id="SSF88713">
    <property type="entry name" value="Glycoside hydrolase/deacetylase"/>
    <property type="match status" value="1"/>
</dbReference>
<dbReference type="GO" id="GO:0005975">
    <property type="term" value="P:carbohydrate metabolic process"/>
    <property type="evidence" value="ECO:0007669"/>
    <property type="project" value="InterPro"/>
</dbReference>